<gene>
    <name evidence="1" type="ordered locus">Tmar_1755</name>
</gene>
<dbReference type="KEGG" id="tmr:Tmar_1755"/>
<dbReference type="Proteomes" id="UP000008915">
    <property type="component" value="Chromosome"/>
</dbReference>
<evidence type="ECO:0000313" key="1">
    <source>
        <dbReference type="EMBL" id="ADU51858.1"/>
    </source>
</evidence>
<organism evidence="1 2">
    <name type="scientific">Thermaerobacter marianensis (strain ATCC 700841 / DSM 12885 / JCM 10246 / 7p75a)</name>
    <dbReference type="NCBI Taxonomy" id="644966"/>
    <lineage>
        <taxon>Bacteria</taxon>
        <taxon>Bacillati</taxon>
        <taxon>Bacillota</taxon>
        <taxon>Clostridia</taxon>
        <taxon>Eubacteriales</taxon>
        <taxon>Clostridiales Family XVII. Incertae Sedis</taxon>
        <taxon>Thermaerobacter</taxon>
    </lineage>
</organism>
<keyword evidence="2" id="KW-1185">Reference proteome</keyword>
<dbReference type="HOGENOM" id="CLU_2940327_0_0_9"/>
<name>E6SHX8_THEM7</name>
<reference evidence="1 2" key="1">
    <citation type="journal article" date="2010" name="Stand. Genomic Sci.">
        <title>Complete genome sequence of Thermaerobacter marianensis type strain (7p75a).</title>
        <authorList>
            <person name="Han C."/>
            <person name="Gu W."/>
            <person name="Zhang X."/>
            <person name="Lapidus A."/>
            <person name="Nolan M."/>
            <person name="Copeland A."/>
            <person name="Lucas S."/>
            <person name="Del Rio T.G."/>
            <person name="Tice H."/>
            <person name="Cheng J.F."/>
            <person name="Tapia R."/>
            <person name="Goodwin L."/>
            <person name="Pitluck S."/>
            <person name="Pagani I."/>
            <person name="Ivanova N."/>
            <person name="Mavromatis K."/>
            <person name="Mikhailova N."/>
            <person name="Pati A."/>
            <person name="Chen A."/>
            <person name="Palaniappan K."/>
            <person name="Land M."/>
            <person name="Hauser L."/>
            <person name="Chang Y.J."/>
            <person name="Jeffries C.D."/>
            <person name="Schneider S."/>
            <person name="Rohde M."/>
            <person name="Goker M."/>
            <person name="Pukall R."/>
            <person name="Woyke T."/>
            <person name="Bristow J."/>
            <person name="Eisen J.A."/>
            <person name="Markowitz V."/>
            <person name="Hugenholtz P."/>
            <person name="Kyrpides N.C."/>
            <person name="Klenk H.P."/>
            <person name="Detter J.C."/>
        </authorList>
    </citation>
    <scope>NUCLEOTIDE SEQUENCE [LARGE SCALE GENOMIC DNA]</scope>
    <source>
        <strain evidence="2">ATCC 700841 / DSM 12885 / JCM 10246 / 7p75a</strain>
    </source>
</reference>
<dbReference type="AlphaFoldDB" id="E6SHX8"/>
<reference evidence="2" key="2">
    <citation type="journal article" date="2010" name="Stand. Genomic Sci.">
        <title>Complete genome sequence of Thermaerobacter marianensis type strain (7p75aT).</title>
        <authorList>
            <person name="Han C."/>
            <person name="Gu W."/>
            <person name="Zhang X."/>
            <person name="Lapidus A."/>
            <person name="Nolan M."/>
            <person name="Copeland A."/>
            <person name="Lucas S."/>
            <person name="Glavina Del Rio T."/>
            <person name="Tice H."/>
            <person name="Cheng J."/>
            <person name="Tapia R."/>
            <person name="Goodwin L."/>
            <person name="Pitluck S."/>
            <person name="Pagani I."/>
            <person name="Ivanova N."/>
            <person name="Mavromatis K."/>
            <person name="Mikhailova N."/>
            <person name="Pati A."/>
            <person name="Chen A."/>
            <person name="Palaniappan K."/>
            <person name="Land M."/>
            <person name="Hauser L."/>
            <person name="Chang Y."/>
            <person name="Jeffries C."/>
            <person name="Schneider S."/>
            <person name="Rohde M."/>
            <person name="Goker M."/>
            <person name="Pukall R."/>
            <person name="Woyke T."/>
            <person name="Bristow J."/>
            <person name="Eisen J."/>
            <person name="Markowitz V."/>
            <person name="Hugenholtz P."/>
            <person name="Kyrpides N."/>
            <person name="Klenk H."/>
            <person name="Detter J."/>
        </authorList>
    </citation>
    <scope>NUCLEOTIDE SEQUENCE [LARGE SCALE GENOMIC DNA]</scope>
    <source>
        <strain evidence="2">ATCC 700841 / DSM 12885 / JCM 10246 / 7p75a</strain>
    </source>
</reference>
<accession>E6SHX8</accession>
<dbReference type="EMBL" id="CP002344">
    <property type="protein sequence ID" value="ADU51858.1"/>
    <property type="molecule type" value="Genomic_DNA"/>
</dbReference>
<sequence length="60" mass="6573">MDLAESIRSLFKCQHCRNSQSRVHGPDDGHGLLAGQSSRGPVPALYTRLARGCGHHSTFR</sequence>
<proteinExistence type="predicted"/>
<evidence type="ECO:0000313" key="2">
    <source>
        <dbReference type="Proteomes" id="UP000008915"/>
    </source>
</evidence>
<protein>
    <submittedName>
        <fullName evidence="1">Uncharacterized protein</fullName>
    </submittedName>
</protein>